<evidence type="ECO:0000313" key="2">
    <source>
        <dbReference type="Proteomes" id="UP000828390"/>
    </source>
</evidence>
<sequence length="52" mass="5919">MENDQTVIPSVRKRGGLSYLQKGRYAKCCTCCKEGAHCRTFSKEGGRLFYLQ</sequence>
<gene>
    <name evidence="1" type="ORF">DPMN_193198</name>
</gene>
<dbReference type="AlphaFoldDB" id="A0A9D3Y252"/>
<proteinExistence type="predicted"/>
<accession>A0A9D3Y252</accession>
<comment type="caution">
    <text evidence="1">The sequence shown here is derived from an EMBL/GenBank/DDBJ whole genome shotgun (WGS) entry which is preliminary data.</text>
</comment>
<reference evidence="1" key="2">
    <citation type="submission" date="2020-11" db="EMBL/GenBank/DDBJ databases">
        <authorList>
            <person name="McCartney M.A."/>
            <person name="Auch B."/>
            <person name="Kono T."/>
            <person name="Mallez S."/>
            <person name="Becker A."/>
            <person name="Gohl D.M."/>
            <person name="Silverstein K.A.T."/>
            <person name="Koren S."/>
            <person name="Bechman K.B."/>
            <person name="Herman A."/>
            <person name="Abrahante J.E."/>
            <person name="Garbe J."/>
        </authorList>
    </citation>
    <scope>NUCLEOTIDE SEQUENCE</scope>
    <source>
        <strain evidence="1">Duluth1</strain>
        <tissue evidence="1">Whole animal</tissue>
    </source>
</reference>
<reference evidence="1" key="1">
    <citation type="journal article" date="2019" name="bioRxiv">
        <title>The Genome of the Zebra Mussel, Dreissena polymorpha: A Resource for Invasive Species Research.</title>
        <authorList>
            <person name="McCartney M.A."/>
            <person name="Auch B."/>
            <person name="Kono T."/>
            <person name="Mallez S."/>
            <person name="Zhang Y."/>
            <person name="Obille A."/>
            <person name="Becker A."/>
            <person name="Abrahante J.E."/>
            <person name="Garbe J."/>
            <person name="Badalamenti J.P."/>
            <person name="Herman A."/>
            <person name="Mangelson H."/>
            <person name="Liachko I."/>
            <person name="Sullivan S."/>
            <person name="Sone E.D."/>
            <person name="Koren S."/>
            <person name="Silverstein K.A.T."/>
            <person name="Beckman K.B."/>
            <person name="Gohl D.M."/>
        </authorList>
    </citation>
    <scope>NUCLEOTIDE SEQUENCE</scope>
    <source>
        <strain evidence="1">Duluth1</strain>
        <tissue evidence="1">Whole animal</tissue>
    </source>
</reference>
<protein>
    <submittedName>
        <fullName evidence="1">Uncharacterized protein</fullName>
    </submittedName>
</protein>
<organism evidence="1 2">
    <name type="scientific">Dreissena polymorpha</name>
    <name type="common">Zebra mussel</name>
    <name type="synonym">Mytilus polymorpha</name>
    <dbReference type="NCBI Taxonomy" id="45954"/>
    <lineage>
        <taxon>Eukaryota</taxon>
        <taxon>Metazoa</taxon>
        <taxon>Spiralia</taxon>
        <taxon>Lophotrochozoa</taxon>
        <taxon>Mollusca</taxon>
        <taxon>Bivalvia</taxon>
        <taxon>Autobranchia</taxon>
        <taxon>Heteroconchia</taxon>
        <taxon>Euheterodonta</taxon>
        <taxon>Imparidentia</taxon>
        <taxon>Neoheterodontei</taxon>
        <taxon>Myida</taxon>
        <taxon>Dreissenoidea</taxon>
        <taxon>Dreissenidae</taxon>
        <taxon>Dreissena</taxon>
    </lineage>
</organism>
<keyword evidence="2" id="KW-1185">Reference proteome</keyword>
<evidence type="ECO:0000313" key="1">
    <source>
        <dbReference type="EMBL" id="KAH3691249.1"/>
    </source>
</evidence>
<dbReference type="EMBL" id="JAIWYP010000041">
    <property type="protein sequence ID" value="KAH3691249.1"/>
    <property type="molecule type" value="Genomic_DNA"/>
</dbReference>
<dbReference type="Proteomes" id="UP000828390">
    <property type="component" value="Unassembled WGS sequence"/>
</dbReference>
<name>A0A9D3Y252_DREPO</name>